<dbReference type="InterPro" id="IPR050553">
    <property type="entry name" value="Thioredoxin_ResA/DsbE_sf"/>
</dbReference>
<comment type="subcellular location">
    <subcellularLocation>
        <location evidence="1">Cell envelope</location>
    </subcellularLocation>
</comment>
<comment type="caution">
    <text evidence="7">The sequence shown here is derived from an EMBL/GenBank/DDBJ whole genome shotgun (WGS) entry which is preliminary data.</text>
</comment>
<evidence type="ECO:0000313" key="7">
    <source>
        <dbReference type="EMBL" id="MBC5620105.1"/>
    </source>
</evidence>
<reference evidence="7 8" key="1">
    <citation type="submission" date="2020-08" db="EMBL/GenBank/DDBJ databases">
        <title>Genome public.</title>
        <authorList>
            <person name="Liu C."/>
            <person name="Sun Q."/>
        </authorList>
    </citation>
    <scope>NUCLEOTIDE SEQUENCE [LARGE SCALE GENOMIC DNA]</scope>
    <source>
        <strain evidence="7 8">NSJ-56</strain>
    </source>
</reference>
<evidence type="ECO:0000256" key="2">
    <source>
        <dbReference type="ARBA" id="ARBA00022748"/>
    </source>
</evidence>
<dbReference type="RefSeq" id="WP_186974912.1">
    <property type="nucleotide sequence ID" value="NZ_JACOOH010000001.1"/>
</dbReference>
<keyword evidence="5" id="KW-0732">Signal</keyword>
<keyword evidence="4" id="KW-0676">Redox-active center</keyword>
<evidence type="ECO:0000256" key="5">
    <source>
        <dbReference type="SAM" id="SignalP"/>
    </source>
</evidence>
<feature type="domain" description="Thioredoxin" evidence="6">
    <location>
        <begin position="253"/>
        <end position="384"/>
    </location>
</feature>
<gene>
    <name evidence="7" type="ORF">H8S64_03225</name>
</gene>
<keyword evidence="3" id="KW-1015">Disulfide bond</keyword>
<dbReference type="SUPFAM" id="SSF52833">
    <property type="entry name" value="Thioredoxin-like"/>
    <property type="match status" value="2"/>
</dbReference>
<protein>
    <submittedName>
        <fullName evidence="7">TlpA family protein disulfide reductase</fullName>
    </submittedName>
</protein>
<dbReference type="Proteomes" id="UP000646484">
    <property type="component" value="Unassembled WGS sequence"/>
</dbReference>
<dbReference type="EMBL" id="JACOOH010000001">
    <property type="protein sequence ID" value="MBC5620105.1"/>
    <property type="molecule type" value="Genomic_DNA"/>
</dbReference>
<dbReference type="Gene3D" id="3.40.30.10">
    <property type="entry name" value="Glutaredoxin"/>
    <property type="match status" value="2"/>
</dbReference>
<name>A0ABR7CWQ2_9BACT</name>
<dbReference type="InterPro" id="IPR013766">
    <property type="entry name" value="Thioredoxin_domain"/>
</dbReference>
<evidence type="ECO:0000256" key="3">
    <source>
        <dbReference type="ARBA" id="ARBA00023157"/>
    </source>
</evidence>
<dbReference type="Pfam" id="PF00578">
    <property type="entry name" value="AhpC-TSA"/>
    <property type="match status" value="2"/>
</dbReference>
<feature type="signal peptide" evidence="5">
    <location>
        <begin position="1"/>
        <end position="22"/>
    </location>
</feature>
<dbReference type="PROSITE" id="PS51352">
    <property type="entry name" value="THIOREDOXIN_2"/>
    <property type="match status" value="2"/>
</dbReference>
<dbReference type="PANTHER" id="PTHR42852">
    <property type="entry name" value="THIOL:DISULFIDE INTERCHANGE PROTEIN DSBE"/>
    <property type="match status" value="1"/>
</dbReference>
<dbReference type="InterPro" id="IPR036249">
    <property type="entry name" value="Thioredoxin-like_sf"/>
</dbReference>
<evidence type="ECO:0000259" key="6">
    <source>
        <dbReference type="PROSITE" id="PS51352"/>
    </source>
</evidence>
<sequence length="384" mass="43589">MKRTKIFLAVFALSGMFYNGQAQETKTEVKDSVTSDGTVRKTIKMEVKSAEDLQNLFKMLGNGNVQVTNKSADAQQKKGTVTTLNQVQGRLMESNGDKTLHAKSYLNRQAPELKVEKWLTDVPNTEGKFVLIDFWGPSCGPCRKSIPDLNKFSKQFKDKLVVIGVAPNKEESVRGMKEPVIEYYSAIDTKKEYIGKYEVKGYPHAVLLDTRGIVRWEGNPVLSGYELTAEVIEGLLKKYDYENGGVDRNMAKPFLGEKVPDWNIKEWYPKEPKTKGKFVLRDFFSFHCGPCRKAIPKLNKWSKEFADDLVVIGCAKDGVKRLLEIEPKIEYNLASDPQGEIWKTMDLHVLSYVQLIDPKGIVRWEGLCIDLTTAKIKEIISKYK</sequence>
<feature type="domain" description="Thioredoxin" evidence="6">
    <location>
        <begin position="104"/>
        <end position="241"/>
    </location>
</feature>
<proteinExistence type="predicted"/>
<dbReference type="PANTHER" id="PTHR42852:SF6">
    <property type="entry name" value="THIOL:DISULFIDE INTERCHANGE PROTEIN DSBE"/>
    <property type="match status" value="1"/>
</dbReference>
<accession>A0ABR7CWQ2</accession>
<organism evidence="7 8">
    <name type="scientific">Butyricimonas hominis</name>
    <dbReference type="NCBI Taxonomy" id="2763032"/>
    <lineage>
        <taxon>Bacteria</taxon>
        <taxon>Pseudomonadati</taxon>
        <taxon>Bacteroidota</taxon>
        <taxon>Bacteroidia</taxon>
        <taxon>Bacteroidales</taxon>
        <taxon>Odoribacteraceae</taxon>
        <taxon>Butyricimonas</taxon>
    </lineage>
</organism>
<evidence type="ECO:0000313" key="8">
    <source>
        <dbReference type="Proteomes" id="UP000646484"/>
    </source>
</evidence>
<feature type="chain" id="PRO_5045249579" evidence="5">
    <location>
        <begin position="23"/>
        <end position="384"/>
    </location>
</feature>
<keyword evidence="8" id="KW-1185">Reference proteome</keyword>
<dbReference type="CDD" id="cd02966">
    <property type="entry name" value="TlpA_like_family"/>
    <property type="match status" value="2"/>
</dbReference>
<evidence type="ECO:0000256" key="4">
    <source>
        <dbReference type="ARBA" id="ARBA00023284"/>
    </source>
</evidence>
<dbReference type="InterPro" id="IPR000866">
    <property type="entry name" value="AhpC/TSA"/>
</dbReference>
<evidence type="ECO:0000256" key="1">
    <source>
        <dbReference type="ARBA" id="ARBA00004196"/>
    </source>
</evidence>
<keyword evidence="2" id="KW-0201">Cytochrome c-type biogenesis</keyword>